<name>A0AAU9IEN7_9CILI</name>
<comment type="similarity">
    <text evidence="1 2">Belongs to the enoyl-CoA hydratase/isomerase family.</text>
</comment>
<keyword evidence="4" id="KW-1185">Reference proteome</keyword>
<evidence type="ECO:0000256" key="1">
    <source>
        <dbReference type="ARBA" id="ARBA00005254"/>
    </source>
</evidence>
<dbReference type="PROSITE" id="PS00166">
    <property type="entry name" value="ENOYL_COA_HYDRATASE"/>
    <property type="match status" value="1"/>
</dbReference>
<dbReference type="SUPFAM" id="SSF52096">
    <property type="entry name" value="ClpP/crotonase"/>
    <property type="match status" value="1"/>
</dbReference>
<evidence type="ECO:0000313" key="3">
    <source>
        <dbReference type="EMBL" id="CAG9311937.1"/>
    </source>
</evidence>
<proteinExistence type="inferred from homology"/>
<dbReference type="PANTHER" id="PTHR11941:SF54">
    <property type="entry name" value="ENOYL-COA HYDRATASE, MITOCHONDRIAL"/>
    <property type="match status" value="1"/>
</dbReference>
<evidence type="ECO:0008006" key="5">
    <source>
        <dbReference type="Google" id="ProtNLM"/>
    </source>
</evidence>
<dbReference type="AlphaFoldDB" id="A0AAU9IEN7"/>
<dbReference type="CDD" id="cd06558">
    <property type="entry name" value="crotonase-like"/>
    <property type="match status" value="1"/>
</dbReference>
<dbReference type="InterPro" id="IPR029045">
    <property type="entry name" value="ClpP/crotonase-like_dom_sf"/>
</dbReference>
<dbReference type="Proteomes" id="UP001162131">
    <property type="component" value="Unassembled WGS sequence"/>
</dbReference>
<evidence type="ECO:0000313" key="4">
    <source>
        <dbReference type="Proteomes" id="UP001162131"/>
    </source>
</evidence>
<dbReference type="PANTHER" id="PTHR11941">
    <property type="entry name" value="ENOYL-COA HYDRATASE-RELATED"/>
    <property type="match status" value="1"/>
</dbReference>
<dbReference type="Gene3D" id="3.90.226.10">
    <property type="entry name" value="2-enoyl-CoA Hydratase, Chain A, domain 1"/>
    <property type="match status" value="1"/>
</dbReference>
<accession>A0AAU9IEN7</accession>
<reference evidence="3" key="1">
    <citation type="submission" date="2021-09" db="EMBL/GenBank/DDBJ databases">
        <authorList>
            <consortium name="AG Swart"/>
            <person name="Singh M."/>
            <person name="Singh A."/>
            <person name="Seah K."/>
            <person name="Emmerich C."/>
        </authorList>
    </citation>
    <scope>NUCLEOTIDE SEQUENCE</scope>
    <source>
        <strain evidence="3">ATCC30299</strain>
    </source>
</reference>
<dbReference type="Pfam" id="PF00378">
    <property type="entry name" value="ECH_1"/>
    <property type="match status" value="1"/>
</dbReference>
<organism evidence="3 4">
    <name type="scientific">Blepharisma stoltei</name>
    <dbReference type="NCBI Taxonomy" id="1481888"/>
    <lineage>
        <taxon>Eukaryota</taxon>
        <taxon>Sar</taxon>
        <taxon>Alveolata</taxon>
        <taxon>Ciliophora</taxon>
        <taxon>Postciliodesmatophora</taxon>
        <taxon>Heterotrichea</taxon>
        <taxon>Heterotrichida</taxon>
        <taxon>Blepharismidae</taxon>
        <taxon>Blepharisma</taxon>
    </lineage>
</organism>
<evidence type="ECO:0000256" key="2">
    <source>
        <dbReference type="RuleBase" id="RU003707"/>
    </source>
</evidence>
<dbReference type="InterPro" id="IPR018376">
    <property type="entry name" value="Enoyl-CoA_hyd/isom_CS"/>
</dbReference>
<dbReference type="GO" id="GO:0006635">
    <property type="term" value="P:fatty acid beta-oxidation"/>
    <property type="evidence" value="ECO:0007669"/>
    <property type="project" value="TreeGrafter"/>
</dbReference>
<dbReference type="EMBL" id="CAJZBQ010000005">
    <property type="protein sequence ID" value="CAG9311937.1"/>
    <property type="molecule type" value="Genomic_DNA"/>
</dbReference>
<sequence length="142" mass="14829">MKKPIIAAVNGYAIGGGCEVAMMCDIIIASKTAKFALPESKIGLIPGVGGTERLVRTVGKFKAMELVLTGDAFSAVDAKRIGLVNKVVDNALDEAIGIGRKIINSPLHAICSAKMAINFSLEVGLSEGLEHELSLFNSSVSL</sequence>
<dbReference type="GO" id="GO:0003824">
    <property type="term" value="F:catalytic activity"/>
    <property type="evidence" value="ECO:0007669"/>
    <property type="project" value="InterPro"/>
</dbReference>
<gene>
    <name evidence="3" type="ORF">BSTOLATCC_MIC5196</name>
</gene>
<protein>
    <recommendedName>
        <fullName evidence="5">Enoyl-CoA hydratase</fullName>
    </recommendedName>
</protein>
<dbReference type="InterPro" id="IPR001753">
    <property type="entry name" value="Enoyl-CoA_hydra/iso"/>
</dbReference>
<dbReference type="PROSITE" id="PS51257">
    <property type="entry name" value="PROKAR_LIPOPROTEIN"/>
    <property type="match status" value="1"/>
</dbReference>
<comment type="caution">
    <text evidence="3">The sequence shown here is derived from an EMBL/GenBank/DDBJ whole genome shotgun (WGS) entry which is preliminary data.</text>
</comment>